<reference evidence="1" key="3">
    <citation type="submission" date="2025-09" db="UniProtKB">
        <authorList>
            <consortium name="Ensembl"/>
        </authorList>
    </citation>
    <scope>IDENTIFICATION</scope>
</reference>
<evidence type="ECO:0000313" key="2">
    <source>
        <dbReference type="Proteomes" id="UP000008225"/>
    </source>
</evidence>
<organism evidence="1 2">
    <name type="scientific">Callithrix jacchus</name>
    <name type="common">White-tufted-ear marmoset</name>
    <name type="synonym">Simia Jacchus</name>
    <dbReference type="NCBI Taxonomy" id="9483"/>
    <lineage>
        <taxon>Eukaryota</taxon>
        <taxon>Metazoa</taxon>
        <taxon>Chordata</taxon>
        <taxon>Craniata</taxon>
        <taxon>Vertebrata</taxon>
        <taxon>Euteleostomi</taxon>
        <taxon>Mammalia</taxon>
        <taxon>Eutheria</taxon>
        <taxon>Euarchontoglires</taxon>
        <taxon>Primates</taxon>
        <taxon>Haplorrhini</taxon>
        <taxon>Platyrrhini</taxon>
        <taxon>Cebidae</taxon>
        <taxon>Callitrichinae</taxon>
        <taxon>Callithrix</taxon>
        <taxon>Callithrix</taxon>
    </lineage>
</organism>
<dbReference type="Ensembl" id="ENSCJAT00000140477.1">
    <property type="protein sequence ID" value="ENSCJAP00000083249.1"/>
    <property type="gene ID" value="ENSCJAG00000074300.1"/>
</dbReference>
<proteinExistence type="predicted"/>
<protein>
    <submittedName>
        <fullName evidence="1">Uncharacterized protein</fullName>
    </submittedName>
</protein>
<name>A0A8I3W4I6_CALJA</name>
<reference evidence="1" key="2">
    <citation type="submission" date="2025-08" db="UniProtKB">
        <authorList>
            <consortium name="Ensembl"/>
        </authorList>
    </citation>
    <scope>IDENTIFICATION</scope>
</reference>
<reference evidence="1 2" key="1">
    <citation type="submission" date="2009-03" db="EMBL/GenBank/DDBJ databases">
        <authorList>
            <person name="Warren W."/>
            <person name="Ye L."/>
            <person name="Minx P."/>
            <person name="Worley K."/>
            <person name="Gibbs R."/>
            <person name="Wilson R.K."/>
        </authorList>
    </citation>
    <scope>NUCLEOTIDE SEQUENCE [LARGE SCALE GENOMIC DNA]</scope>
</reference>
<dbReference type="Proteomes" id="UP000008225">
    <property type="component" value="Chromosome 11"/>
</dbReference>
<evidence type="ECO:0000313" key="1">
    <source>
        <dbReference type="Ensembl" id="ENSCJAP00000083249.1"/>
    </source>
</evidence>
<accession>A0A8I3W4I6</accession>
<sequence>MVIPAFWEAEASRSLELRSSRDRDHPGQPGETPSLLKIQKKLARRGGACLWSQLLWRLRRKNRLNPGGGGCSELRLCHRTPAWPQNKTPSQKRKNIQYAKVLYFGVICLWGRHPELHYFI</sequence>
<keyword evidence="2" id="KW-1185">Reference proteome</keyword>
<dbReference type="GeneTree" id="ENSGT01050000245842"/>
<dbReference type="AlphaFoldDB" id="A0A8I3W4I6"/>